<accession>A0A6G1M1E0</accession>
<protein>
    <submittedName>
        <fullName evidence="1">Uncharacterized protein</fullName>
    </submittedName>
</protein>
<comment type="caution">
    <text evidence="1">The sequence shown here is derived from an EMBL/GenBank/DDBJ whole genome shotgun (WGS) entry which is preliminary data.</text>
</comment>
<sequence>MIVLEGQRNVWCSQEGWYGPFQEHPPCDQPWDIDAFNAIEPWTHDSEADENDYSRFDPHAEPWIGTPLSDIVEMRL</sequence>
<reference evidence="1" key="1">
    <citation type="submission" date="2019-06" db="EMBL/GenBank/DDBJ databases">
        <authorList>
            <person name="Palmer J.M."/>
        </authorList>
    </citation>
    <scope>NUCLEOTIDE SEQUENCE</scope>
    <source>
        <strain evidence="1">TWF679</strain>
    </source>
</reference>
<organism evidence="1 2">
    <name type="scientific">Orbilia oligospora</name>
    <name type="common">Nematode-trapping fungus</name>
    <name type="synonym">Arthrobotrys oligospora</name>
    <dbReference type="NCBI Taxonomy" id="2813651"/>
    <lineage>
        <taxon>Eukaryota</taxon>
        <taxon>Fungi</taxon>
        <taxon>Dikarya</taxon>
        <taxon>Ascomycota</taxon>
        <taxon>Pezizomycotina</taxon>
        <taxon>Orbiliomycetes</taxon>
        <taxon>Orbiliales</taxon>
        <taxon>Orbiliaceae</taxon>
        <taxon>Orbilia</taxon>
    </lineage>
</organism>
<proteinExistence type="predicted"/>
<dbReference type="AlphaFoldDB" id="A0A6G1M1E0"/>
<evidence type="ECO:0000313" key="1">
    <source>
        <dbReference type="EMBL" id="KAF3223838.1"/>
    </source>
</evidence>
<name>A0A6G1M1E0_ORBOL</name>
<evidence type="ECO:0000313" key="2">
    <source>
        <dbReference type="Proteomes" id="UP000614610"/>
    </source>
</evidence>
<dbReference type="EMBL" id="WIWT01000001">
    <property type="protein sequence ID" value="KAF3223838.1"/>
    <property type="molecule type" value="Genomic_DNA"/>
</dbReference>
<gene>
    <name evidence="1" type="ORF">TWF679_000273</name>
</gene>
<dbReference type="Proteomes" id="UP000614610">
    <property type="component" value="Unassembled WGS sequence"/>
</dbReference>